<organism evidence="1 2">
    <name type="scientific">Hygrophoropsis aurantiaca</name>
    <dbReference type="NCBI Taxonomy" id="72124"/>
    <lineage>
        <taxon>Eukaryota</taxon>
        <taxon>Fungi</taxon>
        <taxon>Dikarya</taxon>
        <taxon>Basidiomycota</taxon>
        <taxon>Agaricomycotina</taxon>
        <taxon>Agaricomycetes</taxon>
        <taxon>Agaricomycetidae</taxon>
        <taxon>Boletales</taxon>
        <taxon>Coniophorineae</taxon>
        <taxon>Hygrophoropsidaceae</taxon>
        <taxon>Hygrophoropsis</taxon>
    </lineage>
</organism>
<sequence>MGLADGFLSEPSHPPSSSSTAASPLALHNFSRSPLARSASEGESSFRLDSSPPRSFARPPKVPPLPDPSQFPDPYPLRSPHHRISDRISSTLPALSSAGSSSASTRSSAYTSSGSALANDFAQVHVVSGDEDEIGVAVGITSDDVVQMMVGETSASSSAGRAPIDQTRWSEYSASIRSRSSSIGLSNTNSMHESGVPRLRENPSFDMGWQTVDERDEVGLTTDEETDDLCEDEDDTDEKEEERTSAAVVAEEGRGLIVKGEGVPIVQLHAEPGTTHLLVGSSSTPNAVPAFLTNSLPQICHTLLALDISANFLVALPPALSLCENLEELNIASNPLRVLPVFLTHLVSLRVLIADATGIGTLPDSLCELDKLHTLSIRRNKMHSLPSWLCLLPSLQELYLDGNPFQGPWQALVEPLLSKTPLTPLYPPSTPMIPTPSASIHSSSVGPETDTDDSEPASADREENFALAPEDDTITPARSPFGRSATSPMVSTPASSTAERGLTRTRTAPNRSFYAKPRPKTGPVVDATSSAKAPRRTDDSGYYTDHDLRKMKSAGELRASFDRDAPDSPDDSPLSTPSRPGLTHYATSASSSNLLSMVGGSPEADRIVVPKRFASLGVSSITPTRHARPALSGTLWDSVSENPEPHNPPERVGGMDQNVSPPRPAVPRPAQNTPSPADRHSNARLSQAKENKEKAGRWGFLKKMSMGKMRPDSPASRPATAYGRVPRPDPISTSTSSSPIISSASPQIDVRFSTTGTLGPLPSSTPILALSPPVQEEETVPEESNLPISPPPSASLLVPSPLPRSAKRRSFLPVDGSFAGNISIPSPTGFMYGVSVTDEVEDVDELRQRTPSPIPIIDTSGYAIRREEERARESYTRALRSVMAYLKDMNDLGLSQGNTTSMYGSSVDEVASTGLRSRRPTVVENRANSESSVLSLSRAASVSGQLRSPDAMAGLRSGNPSQTISVATTDSSGSSEERKYKDDKGKRALIVREIVETERTYVKGLQELVDIYIKPSSAPVNLISGVGSGKDTVIPAPERKIVFGGIEALFSFHKESFLPALEKAASPLMRKPSEGEELDPDGQLSIDVTKAVASIFLGHAAFMKMYSSYINNFDNSVERVKYWSTDRAATGNSSPGSNMSPSSSHTQLVGLGLSMSSVAIPAPGIHDPTSAASGVPNLSSGQRKRIKTFLKRCRINPRHSQLNMEGYLLLPVQRIPRYRLLLEELLRSTPPSYTFMDDALDRALAEISSLANNMNEGKRESESRRKLVQWQARIRGKFPSPLVQPHRRLIMDGPLLLTRVVRKTVVSFETFTPQGDMSSVQVDCLAPELTPRPLVGVLCNDLLVLCRDPSEGNDPLSYVDLWAVLRMQTLPQPASIVHGNALRLVDNKAILYFDAPTPSDALNWYRAINLHIPSSKS</sequence>
<proteinExistence type="predicted"/>
<evidence type="ECO:0000313" key="2">
    <source>
        <dbReference type="Proteomes" id="UP000790377"/>
    </source>
</evidence>
<dbReference type="EMBL" id="MU267601">
    <property type="protein sequence ID" value="KAH7915350.1"/>
    <property type="molecule type" value="Genomic_DNA"/>
</dbReference>
<evidence type="ECO:0000313" key="1">
    <source>
        <dbReference type="EMBL" id="KAH7915350.1"/>
    </source>
</evidence>
<accession>A0ACB8AQ80</accession>
<keyword evidence="2" id="KW-1185">Reference proteome</keyword>
<dbReference type="Proteomes" id="UP000790377">
    <property type="component" value="Unassembled WGS sequence"/>
</dbReference>
<comment type="caution">
    <text evidence="1">The sequence shown here is derived from an EMBL/GenBank/DDBJ whole genome shotgun (WGS) entry which is preliminary data.</text>
</comment>
<reference evidence="1" key="1">
    <citation type="journal article" date="2021" name="New Phytol.">
        <title>Evolutionary innovations through gain and loss of genes in the ectomycorrhizal Boletales.</title>
        <authorList>
            <person name="Wu G."/>
            <person name="Miyauchi S."/>
            <person name="Morin E."/>
            <person name="Kuo A."/>
            <person name="Drula E."/>
            <person name="Varga T."/>
            <person name="Kohler A."/>
            <person name="Feng B."/>
            <person name="Cao Y."/>
            <person name="Lipzen A."/>
            <person name="Daum C."/>
            <person name="Hundley H."/>
            <person name="Pangilinan J."/>
            <person name="Johnson J."/>
            <person name="Barry K."/>
            <person name="LaButti K."/>
            <person name="Ng V."/>
            <person name="Ahrendt S."/>
            <person name="Min B."/>
            <person name="Choi I.G."/>
            <person name="Park H."/>
            <person name="Plett J.M."/>
            <person name="Magnuson J."/>
            <person name="Spatafora J.W."/>
            <person name="Nagy L.G."/>
            <person name="Henrissat B."/>
            <person name="Grigoriev I.V."/>
            <person name="Yang Z.L."/>
            <person name="Xu J."/>
            <person name="Martin F.M."/>
        </authorList>
    </citation>
    <scope>NUCLEOTIDE SEQUENCE</scope>
    <source>
        <strain evidence="1">ATCC 28755</strain>
    </source>
</reference>
<name>A0ACB8AQ80_9AGAM</name>
<protein>
    <submittedName>
        <fullName evidence="1">Uncharacterized protein</fullName>
    </submittedName>
</protein>
<gene>
    <name evidence="1" type="ORF">BJ138DRAFT_1141928</name>
</gene>